<dbReference type="EMBL" id="JACOIK010000006">
    <property type="protein sequence ID" value="MBD1433107.1"/>
    <property type="molecule type" value="Genomic_DNA"/>
</dbReference>
<dbReference type="InterPro" id="IPR037110">
    <property type="entry name" value="Betagal_dom2_sf"/>
</dbReference>
<name>A0ABR7YP88_9SPHI</name>
<dbReference type="Gene3D" id="3.20.20.80">
    <property type="entry name" value="Glycosidases"/>
    <property type="match status" value="1"/>
</dbReference>
<feature type="domain" description="Beta-galactosidase" evidence="7">
    <location>
        <begin position="474"/>
        <end position="623"/>
    </location>
</feature>
<dbReference type="InterPro" id="IPR031330">
    <property type="entry name" value="Gly_Hdrlase_35_cat"/>
</dbReference>
<dbReference type="Gene3D" id="2.102.20.10">
    <property type="entry name" value="Beta-galactosidase, domain 2"/>
    <property type="match status" value="1"/>
</dbReference>
<comment type="similarity">
    <text evidence="1 5">Belongs to the glycosyl hydrolase 35 family.</text>
</comment>
<dbReference type="Pfam" id="PF10435">
    <property type="entry name" value="BetaGal_dom2"/>
    <property type="match status" value="1"/>
</dbReference>
<dbReference type="SUPFAM" id="SSF51445">
    <property type="entry name" value="(Trans)glycosidases"/>
    <property type="match status" value="1"/>
</dbReference>
<dbReference type="InterPro" id="IPR019801">
    <property type="entry name" value="Glyco_hydro_35_CS"/>
</dbReference>
<keyword evidence="2 4" id="KW-0378">Hydrolase</keyword>
<dbReference type="PANTHER" id="PTHR23421">
    <property type="entry name" value="BETA-GALACTOSIDASE RELATED"/>
    <property type="match status" value="1"/>
</dbReference>
<evidence type="ECO:0000259" key="6">
    <source>
        <dbReference type="Pfam" id="PF01301"/>
    </source>
</evidence>
<dbReference type="Pfam" id="PF01301">
    <property type="entry name" value="Glyco_hydro_35"/>
    <property type="match status" value="1"/>
</dbReference>
<feature type="domain" description="Glycoside hydrolase 35 catalytic" evidence="6">
    <location>
        <begin position="72"/>
        <end position="437"/>
    </location>
</feature>
<accession>A0ABR7YP88</accession>
<dbReference type="EC" id="3.2.1.23" evidence="4"/>
<evidence type="ECO:0000256" key="2">
    <source>
        <dbReference type="ARBA" id="ARBA00022801"/>
    </source>
</evidence>
<reference evidence="8 9" key="1">
    <citation type="submission" date="2020-08" db="EMBL/GenBank/DDBJ databases">
        <title>Sphingobacterium sp. DN00404 isolated from aquaculture water.</title>
        <authorList>
            <person name="Zhang M."/>
        </authorList>
    </citation>
    <scope>NUCLEOTIDE SEQUENCE [LARGE SCALE GENOMIC DNA]</scope>
    <source>
        <strain evidence="8 9">DN00404</strain>
    </source>
</reference>
<protein>
    <recommendedName>
        <fullName evidence="4">Beta-galactosidase</fullName>
        <ecNumber evidence="4">3.2.1.23</ecNumber>
    </recommendedName>
</protein>
<dbReference type="InterPro" id="IPR017853">
    <property type="entry name" value="GH"/>
</dbReference>
<evidence type="ECO:0000259" key="7">
    <source>
        <dbReference type="Pfam" id="PF10435"/>
    </source>
</evidence>
<organism evidence="8 9">
    <name type="scientific">Sphingobacterium micropteri</name>
    <dbReference type="NCBI Taxonomy" id="2763501"/>
    <lineage>
        <taxon>Bacteria</taxon>
        <taxon>Pseudomonadati</taxon>
        <taxon>Bacteroidota</taxon>
        <taxon>Sphingobacteriia</taxon>
        <taxon>Sphingobacteriales</taxon>
        <taxon>Sphingobacteriaceae</taxon>
        <taxon>Sphingobacterium</taxon>
    </lineage>
</organism>
<dbReference type="InterPro" id="IPR001944">
    <property type="entry name" value="Glycoside_Hdrlase_35"/>
</dbReference>
<evidence type="ECO:0000256" key="4">
    <source>
        <dbReference type="RuleBase" id="RU000675"/>
    </source>
</evidence>
<comment type="catalytic activity">
    <reaction evidence="4">
        <text>Hydrolysis of terminal non-reducing beta-D-galactose residues in beta-D-galactosides.</text>
        <dbReference type="EC" id="3.2.1.23"/>
    </reaction>
</comment>
<comment type="caution">
    <text evidence="8">The sequence shown here is derived from an EMBL/GenBank/DDBJ whole genome shotgun (WGS) entry which is preliminary data.</text>
</comment>
<evidence type="ECO:0000313" key="8">
    <source>
        <dbReference type="EMBL" id="MBD1433107.1"/>
    </source>
</evidence>
<dbReference type="InterPro" id="IPR018954">
    <property type="entry name" value="Betagal_dom2"/>
</dbReference>
<evidence type="ECO:0000256" key="1">
    <source>
        <dbReference type="ARBA" id="ARBA00009809"/>
    </source>
</evidence>
<dbReference type="RefSeq" id="WP_190994092.1">
    <property type="nucleotide sequence ID" value="NZ_JACOIK010000006.1"/>
</dbReference>
<evidence type="ECO:0000256" key="5">
    <source>
        <dbReference type="RuleBase" id="RU003679"/>
    </source>
</evidence>
<dbReference type="Proteomes" id="UP000602759">
    <property type="component" value="Unassembled WGS sequence"/>
</dbReference>
<gene>
    <name evidence="8" type="ORF">H8B06_09745</name>
</gene>
<evidence type="ECO:0000313" key="9">
    <source>
        <dbReference type="Proteomes" id="UP000602759"/>
    </source>
</evidence>
<dbReference type="PROSITE" id="PS01182">
    <property type="entry name" value="GLYCOSYL_HYDROL_F35"/>
    <property type="match status" value="1"/>
</dbReference>
<keyword evidence="3 4" id="KW-0326">Glycosidase</keyword>
<evidence type="ECO:0000256" key="3">
    <source>
        <dbReference type="ARBA" id="ARBA00023295"/>
    </source>
</evidence>
<keyword evidence="9" id="KW-1185">Reference proteome</keyword>
<sequence>MIEKNKTINNRRLIIRIKITVLLASFFLLGNAQNLYTIDASVVPSPPREGHLRLGGEGRDGHSIYVNNKFITRNGKPWVPITGEFHYCRYASRYWDESLKKMKAGGINTVATYVFWNIHERKEGEFDWEENRNLREFIRLCSENDLFVIVRIGPFAHGEIRNGGLPDWLLGKPLVIRSNDPTYLAYVERLYTAIAGELEGLYYKDGGPIVGIQLENEYQHSAAPWALTYPGQPHDMTASERDLAVTQEGVGIAKGDNPYSQLGNDHMKVLKELAVGKGMVTPLYTATGWGNAAIVENESIPVTAAYAYPFWTPGRDISPFFLYKDMHRNPDYAPVRYQPEDYPVFPAELGSGIMTVYSRRPIVEHKSFDAMINRCLGSGANGIGYYMYHGGSTPKDGAYFFSDEAYGLPKISYDFQAPVGEYGQVREGYYRLKLMHQFLHDFGDRLCAMQTILPENASIIEPENITDLRYAVRSDGNSGFLFLNNFQDDTVMVTKRNLQFAIHTGQGVVKFPLYETLDLPVDENLILPFNFDMDGVKLMYATAQLLAKGGDAERPFYVFFTPDDGKAEFAFDGDIAIRKTDALAVRKEQGRTIVTTASDKAEFTLIRNNRKVDVLVLWKKTALDAYIVDMKEKKSVVFSDNPLIHAGDSITIYSRGDNTMHFEIYPTSKYKVDAGNATLSTRRSASNSSSAYTVAVPAVELPVSVTKVSEKKFMLRLPKQPTTLSNVFLEIDYVGDTAMGFINSELVADEFYKGVPWEIGLRDFMQGDTDQEMVLYFRPLQKNATYLKDLDPKTVPDFSGAPSLFKLQGVKYIPEYKTVINFK</sequence>
<proteinExistence type="inferred from homology"/>
<dbReference type="PRINTS" id="PR00742">
    <property type="entry name" value="GLHYDRLASE35"/>
</dbReference>